<gene>
    <name evidence="10" type="ORF">scyTo_0011853</name>
</gene>
<evidence type="ECO:0000259" key="8">
    <source>
        <dbReference type="SMART" id="SM00645"/>
    </source>
</evidence>
<evidence type="ECO:0000256" key="6">
    <source>
        <dbReference type="ARBA" id="ARBA00023157"/>
    </source>
</evidence>
<dbReference type="InterPro" id="IPR038765">
    <property type="entry name" value="Papain-like_cys_pep_sf"/>
</dbReference>
<name>A0A401NWP4_SCYTO</name>
<feature type="domain" description="Peptidase C1A papain C-terminal" evidence="8">
    <location>
        <begin position="85"/>
        <end position="259"/>
    </location>
</feature>
<evidence type="ECO:0000256" key="4">
    <source>
        <dbReference type="ARBA" id="ARBA00022807"/>
    </source>
</evidence>
<evidence type="ECO:0000256" key="1">
    <source>
        <dbReference type="ARBA" id="ARBA00008455"/>
    </source>
</evidence>
<dbReference type="InterPro" id="IPR013201">
    <property type="entry name" value="Prot_inhib_I29"/>
</dbReference>
<dbReference type="OMA" id="TCKFQPQ"/>
<dbReference type="SMART" id="SM00848">
    <property type="entry name" value="Inhibitor_I29"/>
    <property type="match status" value="1"/>
</dbReference>
<dbReference type="Proteomes" id="UP000288216">
    <property type="component" value="Unassembled WGS sequence"/>
</dbReference>
<proteinExistence type="inferred from homology"/>
<dbReference type="GO" id="GO:0008234">
    <property type="term" value="F:cysteine-type peptidase activity"/>
    <property type="evidence" value="ECO:0007669"/>
    <property type="project" value="UniProtKB-KW"/>
</dbReference>
<reference evidence="10 11" key="1">
    <citation type="journal article" date="2018" name="Nat. Ecol. Evol.">
        <title>Shark genomes provide insights into elasmobranch evolution and the origin of vertebrates.</title>
        <authorList>
            <person name="Hara Y"/>
            <person name="Yamaguchi K"/>
            <person name="Onimaru K"/>
            <person name="Kadota M"/>
            <person name="Koyanagi M"/>
            <person name="Keeley SD"/>
            <person name="Tatsumi K"/>
            <person name="Tanaka K"/>
            <person name="Motone F"/>
            <person name="Kageyama Y"/>
            <person name="Nozu R"/>
            <person name="Adachi N"/>
            <person name="Nishimura O"/>
            <person name="Nakagawa R"/>
            <person name="Tanegashima C"/>
            <person name="Kiyatake I"/>
            <person name="Matsumoto R"/>
            <person name="Murakumo K"/>
            <person name="Nishida K"/>
            <person name="Terakita A"/>
            <person name="Kuratani S"/>
            <person name="Sato K"/>
            <person name="Hyodo S Kuraku.S."/>
        </authorList>
    </citation>
    <scope>NUCLEOTIDE SEQUENCE [LARGE SCALE GENOMIC DNA]</scope>
</reference>
<dbReference type="Gene3D" id="3.90.70.10">
    <property type="entry name" value="Cysteine proteinases"/>
    <property type="match status" value="1"/>
</dbReference>
<feature type="domain" description="Cathepsin propeptide inhibitor" evidence="9">
    <location>
        <begin position="31"/>
        <end position="84"/>
    </location>
</feature>
<feature type="chain" id="PRO_5019325102" description="Peptidase C1A papain C-terminal domain-containing protein" evidence="7">
    <location>
        <begin position="20"/>
        <end position="262"/>
    </location>
</feature>
<evidence type="ECO:0000313" key="11">
    <source>
        <dbReference type="Proteomes" id="UP000288216"/>
    </source>
</evidence>
<protein>
    <recommendedName>
        <fullName evidence="12">Peptidase C1A papain C-terminal domain-containing protein</fullName>
    </recommendedName>
</protein>
<evidence type="ECO:0000256" key="5">
    <source>
        <dbReference type="ARBA" id="ARBA00023145"/>
    </source>
</evidence>
<dbReference type="AlphaFoldDB" id="A0A401NWP4"/>
<evidence type="ECO:0000256" key="2">
    <source>
        <dbReference type="ARBA" id="ARBA00022670"/>
    </source>
</evidence>
<keyword evidence="2" id="KW-0645">Protease</keyword>
<dbReference type="InterPro" id="IPR000169">
    <property type="entry name" value="Pept_cys_AS"/>
</dbReference>
<dbReference type="PROSITE" id="PS00139">
    <property type="entry name" value="THIOL_PROTEASE_CYS"/>
    <property type="match status" value="1"/>
</dbReference>
<dbReference type="EMBL" id="BFAA01005549">
    <property type="protein sequence ID" value="GCB65285.1"/>
    <property type="molecule type" value="Genomic_DNA"/>
</dbReference>
<comment type="similarity">
    <text evidence="1">Belongs to the peptidase C1 family.</text>
</comment>
<comment type="caution">
    <text evidence="10">The sequence shown here is derived from an EMBL/GenBank/DDBJ whole genome shotgun (WGS) entry which is preliminary data.</text>
</comment>
<keyword evidence="11" id="KW-1185">Reference proteome</keyword>
<dbReference type="OrthoDB" id="10253408at2759"/>
<keyword evidence="5" id="KW-0865">Zymogen</keyword>
<feature type="signal peptide" evidence="7">
    <location>
        <begin position="1"/>
        <end position="19"/>
    </location>
</feature>
<keyword evidence="4" id="KW-0788">Thiol protease</keyword>
<accession>A0A401NWP4</accession>
<dbReference type="Pfam" id="PF00112">
    <property type="entry name" value="Peptidase_C1"/>
    <property type="match status" value="1"/>
</dbReference>
<dbReference type="CDD" id="cd02248">
    <property type="entry name" value="Peptidase_C1A"/>
    <property type="match status" value="1"/>
</dbReference>
<keyword evidence="3" id="KW-0378">Hydrolase</keyword>
<evidence type="ECO:0000256" key="3">
    <source>
        <dbReference type="ARBA" id="ARBA00022801"/>
    </source>
</evidence>
<dbReference type="SUPFAM" id="SSF54001">
    <property type="entry name" value="Cysteine proteinases"/>
    <property type="match status" value="1"/>
</dbReference>
<evidence type="ECO:0000256" key="7">
    <source>
        <dbReference type="SAM" id="SignalP"/>
    </source>
</evidence>
<keyword evidence="7" id="KW-0732">Signal</keyword>
<dbReference type="InterPro" id="IPR013128">
    <property type="entry name" value="Peptidase_C1A"/>
</dbReference>
<dbReference type="GO" id="GO:0006508">
    <property type="term" value="P:proteolysis"/>
    <property type="evidence" value="ECO:0007669"/>
    <property type="project" value="UniProtKB-KW"/>
</dbReference>
<dbReference type="Pfam" id="PF08246">
    <property type="entry name" value="Inhibitor_I29"/>
    <property type="match status" value="1"/>
</dbReference>
<evidence type="ECO:0000259" key="9">
    <source>
        <dbReference type="SMART" id="SM00848"/>
    </source>
</evidence>
<dbReference type="SMART" id="SM00645">
    <property type="entry name" value="Pept_C1"/>
    <property type="match status" value="1"/>
</dbReference>
<dbReference type="InterPro" id="IPR039417">
    <property type="entry name" value="Peptidase_C1A_papain-like"/>
</dbReference>
<keyword evidence="6" id="KW-1015">Disulfide bond</keyword>
<evidence type="ECO:0008006" key="12">
    <source>
        <dbReference type="Google" id="ProtNLM"/>
    </source>
</evidence>
<sequence>MGLLKALISIFVLSHTVGSLTEFSFKEISFFKEWMIKHNKNYTPEEYEHRLQTFIQKKRKIEVHNSAGHSFQTTRGSHLSSSGLLPQFVDWRKKGNYVTPVKNQGGCGSCWTFSTTGCLESVIAIKTGKLVSLAEQQLVDCAKNFKNHGCAGGLPSQAFEYIKYNNGLERESDYPYEGKDGPCRFQASKAAAFVKDVVNITECDEMGMMDAVARLNPVSFAFDVTDDFLSYTEGVYSNYFYIQRGKNMCGLAACASYPIALL</sequence>
<dbReference type="InterPro" id="IPR000668">
    <property type="entry name" value="Peptidase_C1A_C"/>
</dbReference>
<dbReference type="PANTHER" id="PTHR12411">
    <property type="entry name" value="CYSTEINE PROTEASE FAMILY C1-RELATED"/>
    <property type="match status" value="1"/>
</dbReference>
<dbReference type="STRING" id="75743.A0A401NWP4"/>
<evidence type="ECO:0000313" key="10">
    <source>
        <dbReference type="EMBL" id="GCB65285.1"/>
    </source>
</evidence>
<organism evidence="10 11">
    <name type="scientific">Scyliorhinus torazame</name>
    <name type="common">Cloudy catshark</name>
    <name type="synonym">Catulus torazame</name>
    <dbReference type="NCBI Taxonomy" id="75743"/>
    <lineage>
        <taxon>Eukaryota</taxon>
        <taxon>Metazoa</taxon>
        <taxon>Chordata</taxon>
        <taxon>Craniata</taxon>
        <taxon>Vertebrata</taxon>
        <taxon>Chondrichthyes</taxon>
        <taxon>Elasmobranchii</taxon>
        <taxon>Galeomorphii</taxon>
        <taxon>Galeoidea</taxon>
        <taxon>Carcharhiniformes</taxon>
        <taxon>Scyliorhinidae</taxon>
        <taxon>Scyliorhinus</taxon>
    </lineage>
</organism>